<evidence type="ECO:0000313" key="1">
    <source>
        <dbReference type="EMBL" id="MED6148872.1"/>
    </source>
</evidence>
<name>A0ABU6TJX5_9FABA</name>
<accession>A0ABU6TJX5</accession>
<gene>
    <name evidence="1" type="ORF">PIB30_057132</name>
</gene>
<organism evidence="1 2">
    <name type="scientific">Stylosanthes scabra</name>
    <dbReference type="NCBI Taxonomy" id="79078"/>
    <lineage>
        <taxon>Eukaryota</taxon>
        <taxon>Viridiplantae</taxon>
        <taxon>Streptophyta</taxon>
        <taxon>Embryophyta</taxon>
        <taxon>Tracheophyta</taxon>
        <taxon>Spermatophyta</taxon>
        <taxon>Magnoliopsida</taxon>
        <taxon>eudicotyledons</taxon>
        <taxon>Gunneridae</taxon>
        <taxon>Pentapetalae</taxon>
        <taxon>rosids</taxon>
        <taxon>fabids</taxon>
        <taxon>Fabales</taxon>
        <taxon>Fabaceae</taxon>
        <taxon>Papilionoideae</taxon>
        <taxon>50 kb inversion clade</taxon>
        <taxon>dalbergioids sensu lato</taxon>
        <taxon>Dalbergieae</taxon>
        <taxon>Pterocarpus clade</taxon>
        <taxon>Stylosanthes</taxon>
    </lineage>
</organism>
<keyword evidence="2" id="KW-1185">Reference proteome</keyword>
<dbReference type="Proteomes" id="UP001341840">
    <property type="component" value="Unassembled WGS sequence"/>
</dbReference>
<dbReference type="EMBL" id="JASCZI010091085">
    <property type="protein sequence ID" value="MED6148872.1"/>
    <property type="molecule type" value="Genomic_DNA"/>
</dbReference>
<proteinExistence type="predicted"/>
<comment type="caution">
    <text evidence="1">The sequence shown here is derived from an EMBL/GenBank/DDBJ whole genome shotgun (WGS) entry which is preliminary data.</text>
</comment>
<sequence>MLIPGTKRRGRRGRANEREALVNATNERDARPLAKNAKLRPRWMWARVLENGESEIGAGCCGCRREEGERRVDDGLGETRTGSAARVPASSEAQTFYVGGEETLQAAALWRNGVVELHRRKPAGSRSTGSAVFS</sequence>
<reference evidence="1 2" key="1">
    <citation type="journal article" date="2023" name="Plants (Basel)">
        <title>Bridging the Gap: Combining Genomics and Transcriptomics Approaches to Understand Stylosanthes scabra, an Orphan Legume from the Brazilian Caatinga.</title>
        <authorList>
            <person name="Ferreira-Neto J.R.C."/>
            <person name="da Silva M.D."/>
            <person name="Binneck E."/>
            <person name="de Melo N.F."/>
            <person name="da Silva R.H."/>
            <person name="de Melo A.L.T.M."/>
            <person name="Pandolfi V."/>
            <person name="Bustamante F.O."/>
            <person name="Brasileiro-Vidal A.C."/>
            <person name="Benko-Iseppon A.M."/>
        </authorList>
    </citation>
    <scope>NUCLEOTIDE SEQUENCE [LARGE SCALE GENOMIC DNA]</scope>
    <source>
        <tissue evidence="1">Leaves</tissue>
    </source>
</reference>
<protein>
    <submittedName>
        <fullName evidence="1">Uncharacterized protein</fullName>
    </submittedName>
</protein>
<evidence type="ECO:0000313" key="2">
    <source>
        <dbReference type="Proteomes" id="UP001341840"/>
    </source>
</evidence>